<dbReference type="AlphaFoldDB" id="A0A068RZA9"/>
<evidence type="ECO:0000256" key="3">
    <source>
        <dbReference type="ARBA" id="ARBA00022833"/>
    </source>
</evidence>
<dbReference type="Pfam" id="PF00107">
    <property type="entry name" value="ADH_zinc_N"/>
    <property type="match status" value="1"/>
</dbReference>
<dbReference type="OrthoDB" id="1560166at2759"/>
<dbReference type="Gene3D" id="3.40.50.720">
    <property type="entry name" value="NAD(P)-binding Rossmann-like Domain"/>
    <property type="match status" value="1"/>
</dbReference>
<evidence type="ECO:0000256" key="2">
    <source>
        <dbReference type="ARBA" id="ARBA00022723"/>
    </source>
</evidence>
<dbReference type="Gene3D" id="3.90.180.10">
    <property type="entry name" value="Medium-chain alcohol dehydrogenases, catalytic domain"/>
    <property type="match status" value="1"/>
</dbReference>
<dbReference type="SMART" id="SM00829">
    <property type="entry name" value="PKS_ER"/>
    <property type="match status" value="1"/>
</dbReference>
<protein>
    <submittedName>
        <fullName evidence="7">Zinc-containing alcohol dehydrogenasesuperfamily protein</fullName>
    </submittedName>
</protein>
<dbReference type="Pfam" id="PF08240">
    <property type="entry name" value="ADH_N"/>
    <property type="match status" value="1"/>
</dbReference>
<proteinExistence type="inferred from homology"/>
<keyword evidence="4" id="KW-0560">Oxidoreductase</keyword>
<dbReference type="InterPro" id="IPR002328">
    <property type="entry name" value="ADH_Zn_CS"/>
</dbReference>
<dbReference type="FunFam" id="3.40.50.720:FF:000022">
    <property type="entry name" value="Cinnamyl alcohol dehydrogenase"/>
    <property type="match status" value="1"/>
</dbReference>
<dbReference type="Proteomes" id="UP000027586">
    <property type="component" value="Unassembled WGS sequence"/>
</dbReference>
<comment type="caution">
    <text evidence="7">The sequence shown here is derived from an EMBL/GenBank/DDBJ whole genome shotgun (WGS) entry which is preliminary data.</text>
</comment>
<evidence type="ECO:0000256" key="1">
    <source>
        <dbReference type="ARBA" id="ARBA00001947"/>
    </source>
</evidence>
<keyword evidence="2 5" id="KW-0479">Metal-binding</keyword>
<keyword evidence="3 5" id="KW-0862">Zinc</keyword>
<name>A0A068RZA9_9FUNG</name>
<dbReference type="GO" id="GO:0016616">
    <property type="term" value="F:oxidoreductase activity, acting on the CH-OH group of donors, NAD or NADP as acceptor"/>
    <property type="evidence" value="ECO:0007669"/>
    <property type="project" value="InterPro"/>
</dbReference>
<reference evidence="7" key="1">
    <citation type="submission" date="2013-08" db="EMBL/GenBank/DDBJ databases">
        <title>Gene expansion shapes genome architecture in the human pathogen Lichtheimia corymbifera: an evolutionary genomics analysis in the ancient terrestrial Mucorales (Mucoromycotina).</title>
        <authorList>
            <person name="Schwartze V.U."/>
            <person name="Winter S."/>
            <person name="Shelest E."/>
            <person name="Marcet-Houben M."/>
            <person name="Horn F."/>
            <person name="Wehner S."/>
            <person name="Hoffmann K."/>
            <person name="Riege K."/>
            <person name="Sammeth M."/>
            <person name="Nowrousian M."/>
            <person name="Valiante V."/>
            <person name="Linde J."/>
            <person name="Jacobsen I.D."/>
            <person name="Marz M."/>
            <person name="Brakhage A.A."/>
            <person name="Gabaldon T."/>
            <person name="Bocker S."/>
            <person name="Voigt K."/>
        </authorList>
    </citation>
    <scope>NUCLEOTIDE SEQUENCE [LARGE SCALE GENOMIC DNA]</scope>
    <source>
        <strain evidence="7">FSU 9682</strain>
    </source>
</reference>
<evidence type="ECO:0000256" key="5">
    <source>
        <dbReference type="RuleBase" id="RU361277"/>
    </source>
</evidence>
<dbReference type="STRING" id="1263082.A0A068RZA9"/>
<sequence length="339" mass="37591">MPNNDGYNITAFATTDKPGKFKEITYHAPPLKDDEIYIKILACGLCHTDVIYMSQPETILGHEPIGEVVDVGSSVTKFAKGDIVGYSYLRNCCLDCRQCNSGNDIMCYDRVMFPEGNNNAFAHGVVCKDRFVYRIPDNLKPKEAAPLMCAGLTVFTALWKSKIPPTGRVAVIGIGGLGHLALAFARAWGCHVTAISHTPGKKDECLKYGAHEFMCSKDFTADYIKNAPKFDLILDTVSADLDWDTYLNLLDRNGSFFLIGIPSGPIQIREIFPFLQSEKVFRGSILGGRYIVELMLDFASRHNIKAAIEEYPMTPDGIAKAVEDCEANKLRYRAVLLPK</sequence>
<evidence type="ECO:0000256" key="4">
    <source>
        <dbReference type="ARBA" id="ARBA00023002"/>
    </source>
</evidence>
<dbReference type="GO" id="GO:0008270">
    <property type="term" value="F:zinc ion binding"/>
    <property type="evidence" value="ECO:0007669"/>
    <property type="project" value="InterPro"/>
</dbReference>
<dbReference type="InterPro" id="IPR036291">
    <property type="entry name" value="NAD(P)-bd_dom_sf"/>
</dbReference>
<organism evidence="7 8">
    <name type="scientific">Lichtheimia corymbifera JMRC:FSU:9682</name>
    <dbReference type="NCBI Taxonomy" id="1263082"/>
    <lineage>
        <taxon>Eukaryota</taxon>
        <taxon>Fungi</taxon>
        <taxon>Fungi incertae sedis</taxon>
        <taxon>Mucoromycota</taxon>
        <taxon>Mucoromycotina</taxon>
        <taxon>Mucoromycetes</taxon>
        <taxon>Mucorales</taxon>
        <taxon>Lichtheimiaceae</taxon>
        <taxon>Lichtheimia</taxon>
    </lineage>
</organism>
<evidence type="ECO:0000259" key="6">
    <source>
        <dbReference type="SMART" id="SM00829"/>
    </source>
</evidence>
<evidence type="ECO:0000313" key="8">
    <source>
        <dbReference type="Proteomes" id="UP000027586"/>
    </source>
</evidence>
<comment type="similarity">
    <text evidence="5">Belongs to the zinc-containing alcohol dehydrogenase family.</text>
</comment>
<evidence type="ECO:0000313" key="7">
    <source>
        <dbReference type="EMBL" id="CDH54331.1"/>
    </source>
</evidence>
<dbReference type="InterPro" id="IPR013154">
    <property type="entry name" value="ADH-like_N"/>
</dbReference>
<gene>
    <name evidence="7" type="ORF">LCOR_05588.1</name>
</gene>
<dbReference type="PROSITE" id="PS00059">
    <property type="entry name" value="ADH_ZINC"/>
    <property type="match status" value="1"/>
</dbReference>
<comment type="cofactor">
    <cofactor evidence="1 5">
        <name>Zn(2+)</name>
        <dbReference type="ChEBI" id="CHEBI:29105"/>
    </cofactor>
</comment>
<dbReference type="SUPFAM" id="SSF50129">
    <property type="entry name" value="GroES-like"/>
    <property type="match status" value="1"/>
</dbReference>
<dbReference type="InterPro" id="IPR020843">
    <property type="entry name" value="ER"/>
</dbReference>
<dbReference type="EMBL" id="CBTN010000022">
    <property type="protein sequence ID" value="CDH54331.1"/>
    <property type="molecule type" value="Genomic_DNA"/>
</dbReference>
<dbReference type="InterPro" id="IPR047109">
    <property type="entry name" value="CAD-like"/>
</dbReference>
<dbReference type="InterPro" id="IPR011032">
    <property type="entry name" value="GroES-like_sf"/>
</dbReference>
<accession>A0A068RZA9</accession>
<dbReference type="PANTHER" id="PTHR42683">
    <property type="entry name" value="ALDEHYDE REDUCTASE"/>
    <property type="match status" value="1"/>
</dbReference>
<dbReference type="InterPro" id="IPR013149">
    <property type="entry name" value="ADH-like_C"/>
</dbReference>
<dbReference type="CDD" id="cd05283">
    <property type="entry name" value="CAD1"/>
    <property type="match status" value="1"/>
</dbReference>
<dbReference type="VEuPathDB" id="FungiDB:LCOR_05588.1"/>
<feature type="domain" description="Enoyl reductase (ER)" evidence="6">
    <location>
        <begin position="19"/>
        <end position="308"/>
    </location>
</feature>
<keyword evidence="8" id="KW-1185">Reference proteome</keyword>
<dbReference type="SUPFAM" id="SSF51735">
    <property type="entry name" value="NAD(P)-binding Rossmann-fold domains"/>
    <property type="match status" value="1"/>
</dbReference>